<dbReference type="Pfam" id="PF03886">
    <property type="entry name" value="ABC_trans_aux"/>
    <property type="match status" value="1"/>
</dbReference>
<keyword evidence="1" id="KW-0732">Signal</keyword>
<evidence type="ECO:0000313" key="5">
    <source>
        <dbReference type="Proteomes" id="UP000185657"/>
    </source>
</evidence>
<dbReference type="EMBL" id="LVWD01000013">
    <property type="protein sequence ID" value="OAD41831.1"/>
    <property type="molecule type" value="Genomic_DNA"/>
</dbReference>
<dbReference type="KEGG" id="hyl:LPB072_12415"/>
<evidence type="ECO:0000313" key="3">
    <source>
        <dbReference type="EMBL" id="AOW13540.1"/>
    </source>
</evidence>
<dbReference type="PROSITE" id="PS51257">
    <property type="entry name" value="PROKAR_LIPOPROTEIN"/>
    <property type="match status" value="1"/>
</dbReference>
<dbReference type="SUPFAM" id="SSF159594">
    <property type="entry name" value="XCC0632-like"/>
    <property type="match status" value="1"/>
</dbReference>
<sequence>MSLTRILACSPKSRSLLLVPLVGLLVACATPSAPVSKTVYDFGAPVAQPAGSGPTLSPLALAEIQTAWGQNSTAMEYRLAYANGQELTPYSQARWSMPPAHLVAQRVREVLSQQQPVVSLGDSSTDFVLQLSLETFGQIFDTPQSSRGSVQLRATLLKGDTLVAQRKIVANTPAPSSDAAGGARALSDATQTAAAELASWVAERMR</sequence>
<reference evidence="4 5" key="1">
    <citation type="submission" date="2016-02" db="EMBL/GenBank/DDBJ databases">
        <title>Draft genome sequence of Hydrogenophaga sp. LPB0072.</title>
        <authorList>
            <person name="Shin S.-K."/>
            <person name="Yi H."/>
        </authorList>
    </citation>
    <scope>NUCLEOTIDE SEQUENCE [LARGE SCALE GENOMIC DNA]</scope>
    <source>
        <strain evidence="4 5">LPB0072</strain>
    </source>
</reference>
<evidence type="ECO:0000313" key="6">
    <source>
        <dbReference type="Proteomes" id="UP000185680"/>
    </source>
</evidence>
<name>A0A162SZ27_9BURK</name>
<organism evidence="3 6">
    <name type="scientific">Hydrogenophaga crassostreae</name>
    <dbReference type="NCBI Taxonomy" id="1763535"/>
    <lineage>
        <taxon>Bacteria</taxon>
        <taxon>Pseudomonadati</taxon>
        <taxon>Pseudomonadota</taxon>
        <taxon>Betaproteobacteria</taxon>
        <taxon>Burkholderiales</taxon>
        <taxon>Comamonadaceae</taxon>
        <taxon>Hydrogenophaga</taxon>
    </lineage>
</organism>
<dbReference type="Proteomes" id="UP000185657">
    <property type="component" value="Unassembled WGS sequence"/>
</dbReference>
<protein>
    <recommendedName>
        <fullName evidence="2">ABC-type transport auxiliary lipoprotein component domain-containing protein</fullName>
    </recommendedName>
</protein>
<dbReference type="Gene3D" id="3.40.50.10610">
    <property type="entry name" value="ABC-type transport auxiliary lipoprotein component"/>
    <property type="match status" value="1"/>
</dbReference>
<dbReference type="EMBL" id="CP017476">
    <property type="protein sequence ID" value="AOW13540.1"/>
    <property type="molecule type" value="Genomic_DNA"/>
</dbReference>
<proteinExistence type="predicted"/>
<evidence type="ECO:0000259" key="2">
    <source>
        <dbReference type="Pfam" id="PF03886"/>
    </source>
</evidence>
<feature type="domain" description="ABC-type transport auxiliary lipoprotein component" evidence="2">
    <location>
        <begin position="83"/>
        <end position="198"/>
    </location>
</feature>
<dbReference type="RefSeq" id="WP_066090171.1">
    <property type="nucleotide sequence ID" value="NZ_CP017476.1"/>
</dbReference>
<evidence type="ECO:0000313" key="4">
    <source>
        <dbReference type="EMBL" id="OAD41831.1"/>
    </source>
</evidence>
<accession>A0A162SZ27</accession>
<feature type="signal peptide" evidence="1">
    <location>
        <begin position="1"/>
        <end position="29"/>
    </location>
</feature>
<evidence type="ECO:0000256" key="1">
    <source>
        <dbReference type="SAM" id="SignalP"/>
    </source>
</evidence>
<dbReference type="OrthoDB" id="5568302at2"/>
<reference evidence="3 6" key="2">
    <citation type="submission" date="2016-10" db="EMBL/GenBank/DDBJ databases">
        <title>Hydorgenophaga sp. LPB0072 isolated from gastropod.</title>
        <authorList>
            <person name="Kim E."/>
            <person name="Yi H."/>
        </authorList>
    </citation>
    <scope>NUCLEOTIDE SEQUENCE [LARGE SCALE GENOMIC DNA]</scope>
    <source>
        <strain evidence="3 6">LPB0072</strain>
    </source>
</reference>
<feature type="chain" id="PRO_5044549382" description="ABC-type transport auxiliary lipoprotein component domain-containing protein" evidence="1">
    <location>
        <begin position="30"/>
        <end position="206"/>
    </location>
</feature>
<dbReference type="STRING" id="1763535.LPB072_12415"/>
<keyword evidence="5" id="KW-1185">Reference proteome</keyword>
<gene>
    <name evidence="3" type="ORF">LPB072_12415</name>
    <name evidence="4" type="ORF">LPB72_11035</name>
</gene>
<dbReference type="Proteomes" id="UP000185680">
    <property type="component" value="Chromosome"/>
</dbReference>
<dbReference type="InterPro" id="IPR005586">
    <property type="entry name" value="ABC_trans_aux"/>
</dbReference>
<dbReference type="AlphaFoldDB" id="A0A162SZ27"/>